<feature type="transmembrane region" description="Helical" evidence="14">
    <location>
        <begin position="424"/>
        <end position="443"/>
    </location>
</feature>
<feature type="region of interest" description="Disordered" evidence="13">
    <location>
        <begin position="510"/>
        <end position="534"/>
    </location>
</feature>
<dbReference type="FunFam" id="1.10.287.70:FF:000005">
    <property type="entry name" value="potassium voltage-gated channel subfamily G member 1"/>
    <property type="match status" value="1"/>
</dbReference>
<keyword evidence="10" id="KW-0406">Ion transport</keyword>
<dbReference type="PRINTS" id="PR01494">
    <property type="entry name" value="KV9CHANNEL"/>
</dbReference>
<evidence type="ECO:0000256" key="6">
    <source>
        <dbReference type="ARBA" id="ARBA00022826"/>
    </source>
</evidence>
<evidence type="ECO:0000256" key="14">
    <source>
        <dbReference type="SAM" id="Phobius"/>
    </source>
</evidence>
<dbReference type="Proteomes" id="UP000005207">
    <property type="component" value="Linkage group LG18"/>
</dbReference>
<evidence type="ECO:0000313" key="17">
    <source>
        <dbReference type="Ensembl" id="ENSONIP00000047554.1"/>
    </source>
</evidence>
<sequence length="534" mass="62237">MEKWKILKKRRSSLFASVKRDASFTHSIEEEESEFPFSQDSSVKPWTSMDNLDTPGDRKEVKKDEKKDAPNPWQSNIVNLNVGGKVFHIPKHLVLRYPKTRIGVLALCNDPVKRLTLCDDYNVQNNEFFFDRDPMFFHYIFHFYCSNVLWVMDSLCPVNFEEEISFWGLKLKDTPRCCRILFEEKLDDIREHLKVNQELIDEIKPHHDDEGYKTMFLGDFRKALWDLMENPYSSLSAKAFAVFSSLFVLISIVAMTLNTVQELRQYKLAGKTYMEWVEVSSILFFTLEYFLRLLTTSNIKHFVKSALNFVDLVAVMPYFLQIIFETFVLDSEDISAQEDLKAMSRVSKVSKVLKVVKLMRIFRILKLARHSTGMRAFGFTIRQCSEQVCCLFLFIAMGIFTFSALMHSVEVDQPGTPFSSIPDAWWWAAVSISTVGYGDVVPISYLGRCVAFGCISFGIILNGMPISILFNKFSDYYAKLKEQEFNFSNTVRTFQLKKRLRRKFDSCFEPRPEDSDDEIHYRPSGRQFTHEIEE</sequence>
<reference evidence="17" key="2">
    <citation type="submission" date="2025-08" db="UniProtKB">
        <authorList>
            <consortium name="Ensembl"/>
        </authorList>
    </citation>
    <scope>IDENTIFICATION</scope>
</reference>
<keyword evidence="18" id="KW-1185">Reference proteome</keyword>
<feature type="domain" description="Ion transport" evidence="15">
    <location>
        <begin position="238"/>
        <end position="479"/>
    </location>
</feature>
<evidence type="ECO:0000313" key="18">
    <source>
        <dbReference type="Proteomes" id="UP000005207"/>
    </source>
</evidence>
<evidence type="ECO:0000259" key="16">
    <source>
        <dbReference type="Pfam" id="PF02214"/>
    </source>
</evidence>
<dbReference type="Pfam" id="PF00520">
    <property type="entry name" value="Ion_trans"/>
    <property type="match status" value="1"/>
</dbReference>
<evidence type="ECO:0000256" key="13">
    <source>
        <dbReference type="SAM" id="MobiDB-lite"/>
    </source>
</evidence>
<organism evidence="17 18">
    <name type="scientific">Oreochromis niloticus</name>
    <name type="common">Nile tilapia</name>
    <name type="synonym">Tilapia nilotica</name>
    <dbReference type="NCBI Taxonomy" id="8128"/>
    <lineage>
        <taxon>Eukaryota</taxon>
        <taxon>Metazoa</taxon>
        <taxon>Chordata</taxon>
        <taxon>Craniata</taxon>
        <taxon>Vertebrata</taxon>
        <taxon>Euteleostomi</taxon>
        <taxon>Actinopterygii</taxon>
        <taxon>Neopterygii</taxon>
        <taxon>Teleostei</taxon>
        <taxon>Neoteleostei</taxon>
        <taxon>Acanthomorphata</taxon>
        <taxon>Ovalentaria</taxon>
        <taxon>Cichlomorphae</taxon>
        <taxon>Cichliformes</taxon>
        <taxon>Cichlidae</taxon>
        <taxon>African cichlids</taxon>
        <taxon>Pseudocrenilabrinae</taxon>
        <taxon>Oreochromini</taxon>
        <taxon>Oreochromis</taxon>
    </lineage>
</organism>
<evidence type="ECO:0000259" key="15">
    <source>
        <dbReference type="Pfam" id="PF00520"/>
    </source>
</evidence>
<dbReference type="GO" id="GO:0051260">
    <property type="term" value="P:protein homooligomerization"/>
    <property type="evidence" value="ECO:0007669"/>
    <property type="project" value="InterPro"/>
</dbReference>
<feature type="transmembrane region" description="Helical" evidence="14">
    <location>
        <begin position="450"/>
        <end position="470"/>
    </location>
</feature>
<keyword evidence="11 14" id="KW-0472">Membrane</keyword>
<evidence type="ECO:0000256" key="2">
    <source>
        <dbReference type="ARBA" id="ARBA00022448"/>
    </source>
</evidence>
<dbReference type="Pfam" id="PF02214">
    <property type="entry name" value="BTB_2"/>
    <property type="match status" value="1"/>
</dbReference>
<dbReference type="InterPro" id="IPR011333">
    <property type="entry name" value="SKP1/BTB/POZ_sf"/>
</dbReference>
<dbReference type="InterPro" id="IPR003968">
    <property type="entry name" value="K_chnl_volt-dep_Kv"/>
</dbReference>
<keyword evidence="9 14" id="KW-1133">Transmembrane helix</keyword>
<feature type="compositionally biased region" description="Basic and acidic residues" evidence="13">
    <location>
        <begin position="55"/>
        <end position="69"/>
    </location>
</feature>
<dbReference type="GO" id="GO:0001508">
    <property type="term" value="P:action potential"/>
    <property type="evidence" value="ECO:0007669"/>
    <property type="project" value="TreeGrafter"/>
</dbReference>
<dbReference type="InParanoid" id="A0A669CI39"/>
<evidence type="ECO:0000256" key="10">
    <source>
        <dbReference type="ARBA" id="ARBA00023065"/>
    </source>
</evidence>
<feature type="compositionally biased region" description="Basic and acidic residues" evidence="13">
    <location>
        <begin position="510"/>
        <end position="521"/>
    </location>
</feature>
<dbReference type="OrthoDB" id="296522at2759"/>
<dbReference type="AlphaFoldDB" id="A0A669CI39"/>
<evidence type="ECO:0000256" key="3">
    <source>
        <dbReference type="ARBA" id="ARBA00022475"/>
    </source>
</evidence>
<dbReference type="RefSeq" id="XP_003438055.1">
    <property type="nucleotide sequence ID" value="XM_003438007.5"/>
</dbReference>
<dbReference type="Gene3D" id="3.30.710.10">
    <property type="entry name" value="Potassium Channel Kv1.1, Chain A"/>
    <property type="match status" value="1"/>
</dbReference>
<feature type="transmembrane region" description="Helical" evidence="14">
    <location>
        <begin position="388"/>
        <end position="409"/>
    </location>
</feature>
<dbReference type="InterPro" id="IPR003971">
    <property type="entry name" value="K_chnl_volt-dep_Kv5/Kv9"/>
</dbReference>
<dbReference type="GeneTree" id="ENSGT00940000164521"/>
<keyword evidence="8" id="KW-0630">Potassium</keyword>
<dbReference type="FunFam" id="1.20.120.350:FF:000042">
    <property type="entry name" value="Potassium voltage-gated channel subfamily V member 2"/>
    <property type="match status" value="1"/>
</dbReference>
<protein>
    <submittedName>
        <fullName evidence="17">Si:rp71-39b20.4</fullName>
    </submittedName>
</protein>
<dbReference type="KEGG" id="onl:100694731"/>
<dbReference type="InterPro" id="IPR005821">
    <property type="entry name" value="Ion_trans_dom"/>
</dbReference>
<dbReference type="Gene3D" id="1.20.120.350">
    <property type="entry name" value="Voltage-gated potassium channels. Chain C"/>
    <property type="match status" value="1"/>
</dbReference>
<name>A0A669CI39_ORENI</name>
<evidence type="ECO:0000256" key="4">
    <source>
        <dbReference type="ARBA" id="ARBA00022538"/>
    </source>
</evidence>
<evidence type="ECO:0000256" key="12">
    <source>
        <dbReference type="ARBA" id="ARBA00023303"/>
    </source>
</evidence>
<feature type="transmembrane region" description="Helical" evidence="14">
    <location>
        <begin position="235"/>
        <end position="256"/>
    </location>
</feature>
<dbReference type="PANTHER" id="PTHR11537">
    <property type="entry name" value="VOLTAGE-GATED POTASSIUM CHANNEL"/>
    <property type="match status" value="1"/>
</dbReference>
<feature type="transmembrane region" description="Helical" evidence="14">
    <location>
        <begin position="276"/>
        <end position="294"/>
    </location>
</feature>
<keyword evidence="4" id="KW-0633">Potassium transport</keyword>
<dbReference type="GO" id="GO:0005251">
    <property type="term" value="F:delayed rectifier potassium channel activity"/>
    <property type="evidence" value="ECO:0007669"/>
    <property type="project" value="TreeGrafter"/>
</dbReference>
<gene>
    <name evidence="17" type="primary">si:rp71-39b20.4</name>
</gene>
<dbReference type="PRINTS" id="PR01491">
    <property type="entry name" value="KVCHANNEL"/>
</dbReference>
<dbReference type="Ensembl" id="ENSONIT00000066239.1">
    <property type="protein sequence ID" value="ENSONIP00000047554.1"/>
    <property type="gene ID" value="ENSONIG00000029914.1"/>
</dbReference>
<keyword evidence="5 14" id="KW-0812">Transmembrane</keyword>
<keyword evidence="12" id="KW-0407">Ion channel</keyword>
<dbReference type="FunFam" id="3.30.710.10:FF:000188">
    <property type="entry name" value="Si:rp71-39b20.4"/>
    <property type="match status" value="1"/>
</dbReference>
<dbReference type="SUPFAM" id="SSF81324">
    <property type="entry name" value="Voltage-gated potassium channels"/>
    <property type="match status" value="1"/>
</dbReference>
<dbReference type="GO" id="GO:0008076">
    <property type="term" value="C:voltage-gated potassium channel complex"/>
    <property type="evidence" value="ECO:0007669"/>
    <property type="project" value="InterPro"/>
</dbReference>
<proteinExistence type="predicted"/>
<evidence type="ECO:0000256" key="7">
    <source>
        <dbReference type="ARBA" id="ARBA00022882"/>
    </source>
</evidence>
<keyword evidence="2" id="KW-0813">Transport</keyword>
<keyword evidence="3" id="KW-1003">Cell membrane</keyword>
<reference evidence="17" key="3">
    <citation type="submission" date="2025-09" db="UniProtKB">
        <authorList>
            <consortium name="Ensembl"/>
        </authorList>
    </citation>
    <scope>IDENTIFICATION</scope>
</reference>
<evidence type="ECO:0000256" key="5">
    <source>
        <dbReference type="ARBA" id="ARBA00022692"/>
    </source>
</evidence>
<dbReference type="OMA" id="DAPNPWQ"/>
<dbReference type="Gene3D" id="1.10.287.70">
    <property type="match status" value="1"/>
</dbReference>
<feature type="region of interest" description="Disordered" evidence="13">
    <location>
        <begin position="19"/>
        <end position="72"/>
    </location>
</feature>
<dbReference type="PRINTS" id="PR00169">
    <property type="entry name" value="KCHANNEL"/>
</dbReference>
<evidence type="ECO:0000256" key="1">
    <source>
        <dbReference type="ARBA" id="ARBA00004651"/>
    </source>
</evidence>
<dbReference type="PANTHER" id="PTHR11537:SF65">
    <property type="entry name" value="BTB DOMAIN-CONTAINING PROTEIN"/>
    <property type="match status" value="1"/>
</dbReference>
<dbReference type="InterPro" id="IPR003131">
    <property type="entry name" value="T1-type_BTB"/>
</dbReference>
<dbReference type="FunCoup" id="A0A669CI39">
    <property type="interactions" value="4"/>
</dbReference>
<evidence type="ECO:0000256" key="8">
    <source>
        <dbReference type="ARBA" id="ARBA00022958"/>
    </source>
</evidence>
<dbReference type="InterPro" id="IPR028325">
    <property type="entry name" value="VG_K_chnl"/>
</dbReference>
<evidence type="ECO:0000256" key="11">
    <source>
        <dbReference type="ARBA" id="ARBA00023136"/>
    </source>
</evidence>
<dbReference type="GeneID" id="100694731"/>
<feature type="domain" description="Potassium channel tetramerisation-type BTB" evidence="16">
    <location>
        <begin position="78"/>
        <end position="172"/>
    </location>
</feature>
<keyword evidence="7" id="KW-0851">Voltage-gated channel</keyword>
<evidence type="ECO:0000256" key="9">
    <source>
        <dbReference type="ARBA" id="ARBA00022989"/>
    </source>
</evidence>
<dbReference type="InterPro" id="IPR027359">
    <property type="entry name" value="Volt_channel_dom_sf"/>
</dbReference>
<dbReference type="SUPFAM" id="SSF54695">
    <property type="entry name" value="POZ domain"/>
    <property type="match status" value="1"/>
</dbReference>
<comment type="subcellular location">
    <subcellularLocation>
        <location evidence="1">Cell membrane</location>
        <topology evidence="1">Multi-pass membrane protein</topology>
    </subcellularLocation>
</comment>
<reference evidence="18" key="1">
    <citation type="submission" date="2012-01" db="EMBL/GenBank/DDBJ databases">
        <title>The Genome Sequence of Oreochromis niloticus (Nile Tilapia).</title>
        <authorList>
            <consortium name="Broad Institute Genome Assembly Team"/>
            <consortium name="Broad Institute Sequencing Platform"/>
            <person name="Di Palma F."/>
            <person name="Johnson J."/>
            <person name="Lander E.S."/>
            <person name="Lindblad-Toh K."/>
        </authorList>
    </citation>
    <scope>NUCLEOTIDE SEQUENCE [LARGE SCALE GENOMIC DNA]</scope>
</reference>
<keyword evidence="6" id="KW-0631">Potassium channel</keyword>
<accession>A0A669CI39</accession>